<organism evidence="3 4">
    <name type="scientific">Auraticoccus monumenti</name>
    <dbReference type="NCBI Taxonomy" id="675864"/>
    <lineage>
        <taxon>Bacteria</taxon>
        <taxon>Bacillati</taxon>
        <taxon>Actinomycetota</taxon>
        <taxon>Actinomycetes</taxon>
        <taxon>Propionibacteriales</taxon>
        <taxon>Propionibacteriaceae</taxon>
        <taxon>Auraticoccus</taxon>
    </lineage>
</organism>
<accession>A0A1G6TYM6</accession>
<sequence length="173" mass="17362">MAPEDTAAARSTPAPAVLRVSPETQVRIARARDEVVAAHTELGRRGLTGAGDVSVSARVVGADLLVITPSPAGAPVGPESLLLCDLDARPVADLPGLTRASAPAAARHAEVYTGRPDVGGVVLVPSLALLAVGPDAPEAARTAAASHSLPAPGAGEDLHRVAGRVPPPQSRKD</sequence>
<reference evidence="3 4" key="1">
    <citation type="submission" date="2016-10" db="EMBL/GenBank/DDBJ databases">
        <authorList>
            <person name="de Groot N.N."/>
        </authorList>
    </citation>
    <scope>NUCLEOTIDE SEQUENCE [LARGE SCALE GENOMIC DNA]</scope>
    <source>
        <strain evidence="3 4">MON 2.2</strain>
    </source>
</reference>
<keyword evidence="4" id="KW-1185">Reference proteome</keyword>
<name>A0A1G6TYM6_9ACTN</name>
<dbReference type="STRING" id="675864.SAMN04489747_0747"/>
<dbReference type="Pfam" id="PF00596">
    <property type="entry name" value="Aldolase_II"/>
    <property type="match status" value="1"/>
</dbReference>
<dbReference type="Gene3D" id="3.40.225.10">
    <property type="entry name" value="Class II aldolase/adducin N-terminal domain"/>
    <property type="match status" value="1"/>
</dbReference>
<dbReference type="InterPro" id="IPR036409">
    <property type="entry name" value="Aldolase_II/adducin_N_sf"/>
</dbReference>
<evidence type="ECO:0000259" key="2">
    <source>
        <dbReference type="Pfam" id="PF00596"/>
    </source>
</evidence>
<proteinExistence type="predicted"/>
<dbReference type="InterPro" id="IPR001303">
    <property type="entry name" value="Aldolase_II/adducin_N"/>
</dbReference>
<dbReference type="AlphaFoldDB" id="A0A1G6TYM6"/>
<protein>
    <submittedName>
        <fullName evidence="3">Class II Aldolase and Adducin N-terminal domain-containing protein</fullName>
    </submittedName>
</protein>
<dbReference type="EMBL" id="LT629688">
    <property type="protein sequence ID" value="SDD34200.1"/>
    <property type="molecule type" value="Genomic_DNA"/>
</dbReference>
<gene>
    <name evidence="3" type="ORF">SAMN04489747_0747</name>
</gene>
<evidence type="ECO:0000256" key="1">
    <source>
        <dbReference type="SAM" id="MobiDB-lite"/>
    </source>
</evidence>
<feature type="compositionally biased region" description="Low complexity" evidence="1">
    <location>
        <begin position="139"/>
        <end position="151"/>
    </location>
</feature>
<feature type="domain" description="Class II aldolase/adducin N-terminal" evidence="2">
    <location>
        <begin position="34"/>
        <end position="132"/>
    </location>
</feature>
<feature type="region of interest" description="Disordered" evidence="1">
    <location>
        <begin position="139"/>
        <end position="173"/>
    </location>
</feature>
<dbReference type="SUPFAM" id="SSF53639">
    <property type="entry name" value="AraD/HMP-PK domain-like"/>
    <property type="match status" value="1"/>
</dbReference>
<dbReference type="Proteomes" id="UP000198546">
    <property type="component" value="Chromosome i"/>
</dbReference>
<dbReference type="RefSeq" id="WP_090590764.1">
    <property type="nucleotide sequence ID" value="NZ_LT629688.1"/>
</dbReference>
<evidence type="ECO:0000313" key="4">
    <source>
        <dbReference type="Proteomes" id="UP000198546"/>
    </source>
</evidence>
<evidence type="ECO:0000313" key="3">
    <source>
        <dbReference type="EMBL" id="SDD34200.1"/>
    </source>
</evidence>